<accession>X0UBA0</accession>
<dbReference type="EMBL" id="BARS01029291">
    <property type="protein sequence ID" value="GAG02835.1"/>
    <property type="molecule type" value="Genomic_DNA"/>
</dbReference>
<dbReference type="PANTHER" id="PTHR42731">
    <property type="entry name" value="SLL1084 PROTEIN"/>
    <property type="match status" value="1"/>
</dbReference>
<dbReference type="SFLD" id="SFLDG01082">
    <property type="entry name" value="B12-binding_domain_containing"/>
    <property type="match status" value="1"/>
</dbReference>
<feature type="domain" description="Radical SAM" evidence="1">
    <location>
        <begin position="25"/>
        <end position="168"/>
    </location>
</feature>
<dbReference type="AlphaFoldDB" id="X0UBA0"/>
<feature type="non-terminal residue" evidence="2">
    <location>
        <position position="263"/>
    </location>
</feature>
<dbReference type="GO" id="GO:0003824">
    <property type="term" value="F:catalytic activity"/>
    <property type="evidence" value="ECO:0007669"/>
    <property type="project" value="InterPro"/>
</dbReference>
<dbReference type="InterPro" id="IPR045784">
    <property type="entry name" value="Radical_SAM_N2"/>
</dbReference>
<dbReference type="SFLD" id="SFLDS00029">
    <property type="entry name" value="Radical_SAM"/>
    <property type="match status" value="1"/>
</dbReference>
<comment type="caution">
    <text evidence="2">The sequence shown here is derived from an EMBL/GenBank/DDBJ whole genome shotgun (WGS) entry which is preliminary data.</text>
</comment>
<dbReference type="Pfam" id="PF19864">
    <property type="entry name" value="Radical_SAM_N2"/>
    <property type="match status" value="1"/>
</dbReference>
<dbReference type="GO" id="GO:0051536">
    <property type="term" value="F:iron-sulfur cluster binding"/>
    <property type="evidence" value="ECO:0007669"/>
    <property type="project" value="InterPro"/>
</dbReference>
<reference evidence="2" key="1">
    <citation type="journal article" date="2014" name="Front. Microbiol.">
        <title>High frequency of phylogenetically diverse reductive dehalogenase-homologous genes in deep subseafloor sedimentary metagenomes.</title>
        <authorList>
            <person name="Kawai M."/>
            <person name="Futagami T."/>
            <person name="Toyoda A."/>
            <person name="Takaki Y."/>
            <person name="Nishi S."/>
            <person name="Hori S."/>
            <person name="Arai W."/>
            <person name="Tsubouchi T."/>
            <person name="Morono Y."/>
            <person name="Uchiyama I."/>
            <person name="Ito T."/>
            <person name="Fujiyama A."/>
            <person name="Inagaki F."/>
            <person name="Takami H."/>
        </authorList>
    </citation>
    <scope>NUCLEOTIDE SEQUENCE</scope>
    <source>
        <strain evidence="2">Expedition CK06-06</strain>
    </source>
</reference>
<dbReference type="Gene3D" id="3.30.750.210">
    <property type="match status" value="1"/>
</dbReference>
<dbReference type="SUPFAM" id="SSF102114">
    <property type="entry name" value="Radical SAM enzymes"/>
    <property type="match status" value="1"/>
</dbReference>
<dbReference type="InterPro" id="IPR007197">
    <property type="entry name" value="rSAM"/>
</dbReference>
<sequence>VWAVTGKRFLIVSPATYEMSASALGIKILYHVINSKKDCLCERVFMPGEDAKEYFLKNDIPLVSLETKHQPGDFSIVGVTFTSRMSMLALGEIFALLKIPFLNRDESFPVVIAGGPAVSNFVPMEDFFDAFVIGDGEEVVSSILDEYGAGRKDSFLERIAKIEGVYVPGKSAGVKKAVCQLKAEYYPLKPVIPNIRTLQNRLDIEVMRGCPNNCRFCEAKRFYSPVRIRPKEELKEIIFSSIRNTGYGGISLSSLSTPQYPHI</sequence>
<dbReference type="InterPro" id="IPR058240">
    <property type="entry name" value="rSAM_sf"/>
</dbReference>
<proteinExistence type="predicted"/>
<evidence type="ECO:0000313" key="2">
    <source>
        <dbReference type="EMBL" id="GAG02835.1"/>
    </source>
</evidence>
<gene>
    <name evidence="2" type="ORF">S01H1_45797</name>
</gene>
<dbReference type="PANTHER" id="PTHR42731:SF1">
    <property type="entry name" value="RADICAL SAM DOMAIN PROTEIN"/>
    <property type="match status" value="1"/>
</dbReference>
<organism evidence="2">
    <name type="scientific">marine sediment metagenome</name>
    <dbReference type="NCBI Taxonomy" id="412755"/>
    <lineage>
        <taxon>unclassified sequences</taxon>
        <taxon>metagenomes</taxon>
        <taxon>ecological metagenomes</taxon>
    </lineage>
</organism>
<evidence type="ECO:0000259" key="1">
    <source>
        <dbReference type="Pfam" id="PF19864"/>
    </source>
</evidence>
<feature type="non-terminal residue" evidence="2">
    <location>
        <position position="1"/>
    </location>
</feature>
<protein>
    <recommendedName>
        <fullName evidence="1">Radical SAM domain-containing protein</fullName>
    </recommendedName>
</protein>
<name>X0UBA0_9ZZZZ</name>